<feature type="compositionally biased region" description="Polar residues" evidence="1">
    <location>
        <begin position="464"/>
        <end position="478"/>
    </location>
</feature>
<feature type="region of interest" description="Disordered" evidence="1">
    <location>
        <begin position="1"/>
        <end position="21"/>
    </location>
</feature>
<feature type="region of interest" description="Disordered" evidence="1">
    <location>
        <begin position="391"/>
        <end position="418"/>
    </location>
</feature>
<evidence type="ECO:0000256" key="1">
    <source>
        <dbReference type="SAM" id="MobiDB-lite"/>
    </source>
</evidence>
<feature type="region of interest" description="Disordered" evidence="1">
    <location>
        <begin position="663"/>
        <end position="684"/>
    </location>
</feature>
<feature type="region of interest" description="Disordered" evidence="1">
    <location>
        <begin position="123"/>
        <end position="155"/>
    </location>
</feature>
<feature type="region of interest" description="Disordered" evidence="1">
    <location>
        <begin position="81"/>
        <end position="110"/>
    </location>
</feature>
<protein>
    <submittedName>
        <fullName evidence="4">WAPL domain-containing protein</fullName>
    </submittedName>
</protein>
<feature type="region of interest" description="Disordered" evidence="1">
    <location>
        <begin position="181"/>
        <end position="314"/>
    </location>
</feature>
<dbReference type="OrthoDB" id="6269305at2759"/>
<sequence>MVACSSTITPRSSFKGSQDFPQKQRAPVKLRYIFASCKSPLPVDIGKGVNSQATTPLPPPPPPLQKAKSFFTDPDVSFEESAEGLGLHIPSPKKPMSRPKPRLKHQTARTPLGVYIRTEECNSARRLSSRAPSSRSVNSPYSVVSGLETPTRTGSCKTLEVPITDAIDLNSSDDDIASVSHNKLSSEERLAKEIEEDETPPPKRNIPLSQLSQQKSKRGSKEQVFISAISQKHAGASQSEKETPLSHASTSRVVGRCRSKTAPTVKTTPIIIERGGKFNVPKNKTPQSTSMTEKAREHNWRKSPAITSNSNPLNEVFTRKGDVYDLEESSELEEPAPKQPNLETFEKFVEENKLEMLPKNQRRRLHMGDSNNEAGLVKEITKVLGKEASLPLTRNRIRGRNAAPSNEKARASKNNGNDKRIAEVSFSLQNDSQDALLKPSTTKEFEHIAKNDERPIGLTRSGKRFSQSPVNEGEGTSSKKAKGKPPTLSGRDKRRSRSTSKKKEVDEANENEILAGSTDIIQSLRLSQEKTPTPARAQIGFNASQEDLLADLSPIHTPKDAQAISQSQEQNRVLNQCPSAKNTAFILESVRSLHPGPEKIDASKLISEVFPKQTPKRAAIAPLAQLQERLYFLRATPERARSSNASPDVQRLPFSVPKIPTPIIEAEKESSSKSMEVLPRKFKG</sequence>
<feature type="compositionally biased region" description="Polar residues" evidence="1">
    <location>
        <begin position="282"/>
        <end position="292"/>
    </location>
</feature>
<gene>
    <name evidence="2" type="ORF">HNAJ_LOCUS3492</name>
</gene>
<keyword evidence="3" id="KW-1185">Reference proteome</keyword>
<feature type="compositionally biased region" description="Basic and acidic residues" evidence="1">
    <location>
        <begin position="441"/>
        <end position="455"/>
    </location>
</feature>
<reference evidence="4" key="1">
    <citation type="submission" date="2017-02" db="UniProtKB">
        <authorList>
            <consortium name="WormBaseParasite"/>
        </authorList>
    </citation>
    <scope>IDENTIFICATION</scope>
</reference>
<organism evidence="4">
    <name type="scientific">Rodentolepis nana</name>
    <name type="common">Dwarf tapeworm</name>
    <name type="synonym">Hymenolepis nana</name>
    <dbReference type="NCBI Taxonomy" id="102285"/>
    <lineage>
        <taxon>Eukaryota</taxon>
        <taxon>Metazoa</taxon>
        <taxon>Spiralia</taxon>
        <taxon>Lophotrochozoa</taxon>
        <taxon>Platyhelminthes</taxon>
        <taxon>Cestoda</taxon>
        <taxon>Eucestoda</taxon>
        <taxon>Cyclophyllidea</taxon>
        <taxon>Hymenolepididae</taxon>
        <taxon>Rodentolepis</taxon>
    </lineage>
</organism>
<evidence type="ECO:0000313" key="4">
    <source>
        <dbReference type="WBParaSite" id="HNAJ_0000349401-mRNA-1"/>
    </source>
</evidence>
<feature type="compositionally biased region" description="Basic residues" evidence="1">
    <location>
        <begin position="95"/>
        <end position="107"/>
    </location>
</feature>
<feature type="region of interest" description="Disordered" evidence="1">
    <location>
        <begin position="47"/>
        <end position="69"/>
    </location>
</feature>
<dbReference type="WBParaSite" id="HNAJ_0000349401-mRNA-1">
    <property type="protein sequence ID" value="HNAJ_0000349401-mRNA-1"/>
    <property type="gene ID" value="HNAJ_0000349401"/>
</dbReference>
<accession>A0A0R3T8V5</accession>
<proteinExistence type="predicted"/>
<feature type="compositionally biased region" description="Basic and acidic residues" evidence="1">
    <location>
        <begin position="184"/>
        <end position="193"/>
    </location>
</feature>
<evidence type="ECO:0000313" key="3">
    <source>
        <dbReference type="Proteomes" id="UP000278807"/>
    </source>
</evidence>
<evidence type="ECO:0000313" key="2">
    <source>
        <dbReference type="EMBL" id="VDN99351.1"/>
    </source>
</evidence>
<dbReference type="Proteomes" id="UP000278807">
    <property type="component" value="Unassembled WGS sequence"/>
</dbReference>
<feature type="compositionally biased region" description="Low complexity" evidence="1">
    <location>
        <begin position="124"/>
        <end position="140"/>
    </location>
</feature>
<reference evidence="2 3" key="2">
    <citation type="submission" date="2018-11" db="EMBL/GenBank/DDBJ databases">
        <authorList>
            <consortium name="Pathogen Informatics"/>
        </authorList>
    </citation>
    <scope>NUCLEOTIDE SEQUENCE [LARGE SCALE GENOMIC DNA]</scope>
</reference>
<name>A0A0R3T8V5_RODNA</name>
<dbReference type="EMBL" id="UZAE01002062">
    <property type="protein sequence ID" value="VDN99351.1"/>
    <property type="molecule type" value="Genomic_DNA"/>
</dbReference>
<dbReference type="AlphaFoldDB" id="A0A0R3T8V5"/>
<feature type="region of interest" description="Disordered" evidence="1">
    <location>
        <begin position="439"/>
        <end position="511"/>
    </location>
</feature>